<feature type="compositionally biased region" description="Basic and acidic residues" evidence="1">
    <location>
        <begin position="1088"/>
        <end position="1097"/>
    </location>
</feature>
<keyword evidence="2" id="KW-0812">Transmembrane</keyword>
<dbReference type="PANTHER" id="PTHR47377:SF3">
    <property type="entry name" value="RHODANESE-LIKE DOMAIN-CONTAINING PROTEIN 4A, CHLOROPLASTIC"/>
    <property type="match status" value="1"/>
</dbReference>
<feature type="compositionally biased region" description="Polar residues" evidence="1">
    <location>
        <begin position="366"/>
        <end position="376"/>
    </location>
</feature>
<evidence type="ECO:0000313" key="5">
    <source>
        <dbReference type="Proteomes" id="UP001231189"/>
    </source>
</evidence>
<evidence type="ECO:0000256" key="2">
    <source>
        <dbReference type="SAM" id="Phobius"/>
    </source>
</evidence>
<dbReference type="InterPro" id="IPR044240">
    <property type="entry name" value="STR4-like"/>
</dbReference>
<keyword evidence="2" id="KW-1133">Transmembrane helix</keyword>
<dbReference type="InterPro" id="IPR013103">
    <property type="entry name" value="RVT_2"/>
</dbReference>
<dbReference type="InterPro" id="IPR001763">
    <property type="entry name" value="Rhodanese-like_dom"/>
</dbReference>
<dbReference type="AlphaFoldDB" id="A0AAD8T2Q3"/>
<feature type="transmembrane region" description="Helical" evidence="2">
    <location>
        <begin position="771"/>
        <end position="796"/>
    </location>
</feature>
<dbReference type="Proteomes" id="UP001231189">
    <property type="component" value="Unassembled WGS sequence"/>
</dbReference>
<comment type="caution">
    <text evidence="4">The sequence shown here is derived from an EMBL/GenBank/DDBJ whole genome shotgun (WGS) entry which is preliminary data.</text>
</comment>
<dbReference type="CDD" id="cd00158">
    <property type="entry name" value="RHOD"/>
    <property type="match status" value="1"/>
</dbReference>
<accession>A0AAD8T2Q3</accession>
<name>A0AAD8T2Q3_LOLMU</name>
<organism evidence="4 5">
    <name type="scientific">Lolium multiflorum</name>
    <name type="common">Italian ryegrass</name>
    <name type="synonym">Lolium perenne subsp. multiflorum</name>
    <dbReference type="NCBI Taxonomy" id="4521"/>
    <lineage>
        <taxon>Eukaryota</taxon>
        <taxon>Viridiplantae</taxon>
        <taxon>Streptophyta</taxon>
        <taxon>Embryophyta</taxon>
        <taxon>Tracheophyta</taxon>
        <taxon>Spermatophyta</taxon>
        <taxon>Magnoliopsida</taxon>
        <taxon>Liliopsida</taxon>
        <taxon>Poales</taxon>
        <taxon>Poaceae</taxon>
        <taxon>BOP clade</taxon>
        <taxon>Pooideae</taxon>
        <taxon>Poodae</taxon>
        <taxon>Poeae</taxon>
        <taxon>Poeae Chloroplast Group 2 (Poeae type)</taxon>
        <taxon>Loliodinae</taxon>
        <taxon>Loliinae</taxon>
        <taxon>Lolium</taxon>
    </lineage>
</organism>
<reference evidence="4" key="1">
    <citation type="submission" date="2023-07" db="EMBL/GenBank/DDBJ databases">
        <title>A chromosome-level genome assembly of Lolium multiflorum.</title>
        <authorList>
            <person name="Chen Y."/>
            <person name="Copetti D."/>
            <person name="Kolliker R."/>
            <person name="Studer B."/>
        </authorList>
    </citation>
    <scope>NUCLEOTIDE SEQUENCE</scope>
    <source>
        <strain evidence="4">02402/16</strain>
        <tissue evidence="4">Leaf</tissue>
    </source>
</reference>
<feature type="compositionally biased region" description="Polar residues" evidence="1">
    <location>
        <begin position="311"/>
        <end position="335"/>
    </location>
</feature>
<gene>
    <name evidence="4" type="ORF">QYE76_057010</name>
</gene>
<feature type="compositionally biased region" description="Basic and acidic residues" evidence="1">
    <location>
        <begin position="281"/>
        <end position="310"/>
    </location>
</feature>
<dbReference type="PROSITE" id="PS50206">
    <property type="entry name" value="RHODANESE_3"/>
    <property type="match status" value="1"/>
</dbReference>
<evidence type="ECO:0000313" key="4">
    <source>
        <dbReference type="EMBL" id="KAK1668851.1"/>
    </source>
</evidence>
<evidence type="ECO:0000259" key="3">
    <source>
        <dbReference type="PROSITE" id="PS50206"/>
    </source>
</evidence>
<keyword evidence="5" id="KW-1185">Reference proteome</keyword>
<keyword evidence="2" id="KW-0472">Membrane</keyword>
<feature type="domain" description="Rhodanese" evidence="3">
    <location>
        <begin position="148"/>
        <end position="257"/>
    </location>
</feature>
<dbReference type="Gene3D" id="3.40.250.10">
    <property type="entry name" value="Rhodanese-like domain"/>
    <property type="match status" value="1"/>
</dbReference>
<dbReference type="PANTHER" id="PTHR47377">
    <property type="entry name" value="RHODANESE-LIKE DOMAIN-CONTAINING PROTEIN 4, CHLOROPLASTIC"/>
    <property type="match status" value="1"/>
</dbReference>
<protein>
    <recommendedName>
        <fullName evidence="3">Rhodanese domain-containing protein</fullName>
    </recommendedName>
</protein>
<dbReference type="EMBL" id="JAUUTY010000003">
    <property type="protein sequence ID" value="KAK1668851.1"/>
    <property type="molecule type" value="Genomic_DNA"/>
</dbReference>
<feature type="transmembrane region" description="Helical" evidence="2">
    <location>
        <begin position="820"/>
        <end position="838"/>
    </location>
</feature>
<sequence length="1097" mass="120340">MALLRLQEHCSLLQISSSHLPNLLKPARTPRRSQLLLPNAARIPGSSTTPTATPPRNAAAPWRGELLLLLPAAATSWTPLPALAAEAEGGGKVSLESIVVAIDDFNNRNPFFVAGVVFVWLVVIPLAQEYFSKYKAVGALDAFRKLRDVPEAQLLDIRRGKSVQFMPPPNLKLVEKNAVQVEFDEEDEKGFLREVLKRFPNPANTVVCVLDNFDGNSVKVAELLVNNGFKEAYAIKGGVRGPEGWQAIQEKYLPPTVHVFPKKKKKSKDLTHTDATTEGTDDQHEKNGKPLTSDDQHDSSNGIEDGHEELNGSTSATKHSTTRPLSPYANGTSATPPRRKNGARRRLRRWAGPANLRFPPVPSHTPAPSTIQSEQQAAAKPKSRSREREEGNNLDLPGRGPPSRSRHPPRSNLPRGRGRRPESPAPTPAARAVASPEGPPPPGPVVLHSEAERRDPRRHRPQQPHGFPAVTSGGGKGGGKLFFVAVCGLFTRLCPRFTDFVYVGLPLFTDFRGLFPRLWPCFADFVSLGLPLYIDFCGLFTWLCPRLADFVYIGLPLYIDFCCLFTRLCPRFATSSISACRSTSTFAASSRGYGRASSTPSASACRSTSTFAASSRGYDRALPTLSSSACCSPSPPLVASVRVDDSSSSAPDCTSTSPVAPLSAHEIAQLHCLLDAWDSSLRQQPRGPSLRPRSHCTYCGKVGHTSSTWTRDPVTSAVQDRRRWLFGILHSDQDILRVFVVLLAPDSSSPGAAGCGLFGLRPPLSTQSMTFPLLGLFVSVVLQFVTLLVSMVSLSFPSRLLIGMPSVILNGSLPWLRRSLRLSALALGILFLPLLVFVPSREHGRDYDETFAPVAHMTTVRTLLVVASVRRWSVSQLDVQNAFLNGELSEEVYMQPPPGYSVPDGMAHLRDQFLMTDLGPLRYFLGIEVSSTSDGFSISQEKYIQDLLARAALGDERTVDTPMELNVKLRPTDGDPLPDPTHFGVSVTTPTPLLSDSTGAISIARDPVKHELTKHIGVDAFYTRAQDRQATTNLMRRHQWYEPGNDKYNYGAPIAPLKEEDDGYDNDYNPGEEERNDTNDFFTYVPRGETKEERTVD</sequence>
<dbReference type="InterPro" id="IPR036873">
    <property type="entry name" value="Rhodanese-like_dom_sf"/>
</dbReference>
<proteinExistence type="predicted"/>
<feature type="region of interest" description="Disordered" evidence="1">
    <location>
        <begin position="1054"/>
        <end position="1097"/>
    </location>
</feature>
<feature type="compositionally biased region" description="Basic residues" evidence="1">
    <location>
        <begin position="337"/>
        <end position="349"/>
    </location>
</feature>
<feature type="compositionally biased region" description="Acidic residues" evidence="1">
    <location>
        <begin position="1059"/>
        <end position="1071"/>
    </location>
</feature>
<dbReference type="SUPFAM" id="SSF52821">
    <property type="entry name" value="Rhodanese/Cell cycle control phosphatase"/>
    <property type="match status" value="1"/>
</dbReference>
<evidence type="ECO:0000256" key="1">
    <source>
        <dbReference type="SAM" id="MobiDB-lite"/>
    </source>
</evidence>
<dbReference type="Pfam" id="PF07727">
    <property type="entry name" value="RVT_2"/>
    <property type="match status" value="1"/>
</dbReference>
<feature type="region of interest" description="Disordered" evidence="1">
    <location>
        <begin position="259"/>
        <end position="472"/>
    </location>
</feature>